<name>A0A9Q3DC57_9BASI</name>
<evidence type="ECO:0000313" key="2">
    <source>
        <dbReference type="EMBL" id="MBW0497751.1"/>
    </source>
</evidence>
<dbReference type="Proteomes" id="UP000765509">
    <property type="component" value="Unassembled WGS sequence"/>
</dbReference>
<protein>
    <submittedName>
        <fullName evidence="2">Uncharacterized protein</fullName>
    </submittedName>
</protein>
<accession>A0A9Q3DC57</accession>
<comment type="caution">
    <text evidence="2">The sequence shown here is derived from an EMBL/GenBank/DDBJ whole genome shotgun (WGS) entry which is preliminary data.</text>
</comment>
<keyword evidence="3" id="KW-1185">Reference proteome</keyword>
<feature type="region of interest" description="Disordered" evidence="1">
    <location>
        <begin position="1"/>
        <end position="30"/>
    </location>
</feature>
<evidence type="ECO:0000256" key="1">
    <source>
        <dbReference type="SAM" id="MobiDB-lite"/>
    </source>
</evidence>
<proteinExistence type="predicted"/>
<reference evidence="2" key="1">
    <citation type="submission" date="2021-03" db="EMBL/GenBank/DDBJ databases">
        <title>Draft genome sequence of rust myrtle Austropuccinia psidii MF-1, a brazilian biotype.</title>
        <authorList>
            <person name="Quecine M.C."/>
            <person name="Pachon D.M.R."/>
            <person name="Bonatelli M.L."/>
            <person name="Correr F.H."/>
            <person name="Franceschini L.M."/>
            <person name="Leite T.F."/>
            <person name="Margarido G.R.A."/>
            <person name="Almeida C.A."/>
            <person name="Ferrarezi J.A."/>
            <person name="Labate C.A."/>
        </authorList>
    </citation>
    <scope>NUCLEOTIDE SEQUENCE</scope>
    <source>
        <strain evidence="2">MF-1</strain>
    </source>
</reference>
<sequence>MYAIEQVPEEEIQAGNSQSDSMGDYIRENSDYDQDPIEELLVKYQKEIQDIQLEAGLTQFAADENLYKNTQYEKKLLVKPMK</sequence>
<gene>
    <name evidence="2" type="ORF">O181_037466</name>
</gene>
<dbReference type="AlphaFoldDB" id="A0A9Q3DC57"/>
<organism evidence="2 3">
    <name type="scientific">Austropuccinia psidii MF-1</name>
    <dbReference type="NCBI Taxonomy" id="1389203"/>
    <lineage>
        <taxon>Eukaryota</taxon>
        <taxon>Fungi</taxon>
        <taxon>Dikarya</taxon>
        <taxon>Basidiomycota</taxon>
        <taxon>Pucciniomycotina</taxon>
        <taxon>Pucciniomycetes</taxon>
        <taxon>Pucciniales</taxon>
        <taxon>Sphaerophragmiaceae</taxon>
        <taxon>Austropuccinia</taxon>
    </lineage>
</organism>
<dbReference type="EMBL" id="AVOT02014356">
    <property type="protein sequence ID" value="MBW0497751.1"/>
    <property type="molecule type" value="Genomic_DNA"/>
</dbReference>
<evidence type="ECO:0000313" key="3">
    <source>
        <dbReference type="Proteomes" id="UP000765509"/>
    </source>
</evidence>